<dbReference type="AlphaFoldDB" id="A0A428KAF0"/>
<evidence type="ECO:0000313" key="3">
    <source>
        <dbReference type="EMBL" id="RSK43488.1"/>
    </source>
</evidence>
<feature type="domain" description="Response regulatory" evidence="2">
    <location>
        <begin position="6"/>
        <end position="129"/>
    </location>
</feature>
<dbReference type="OrthoDB" id="1524091at2"/>
<dbReference type="PANTHER" id="PTHR44520:SF2">
    <property type="entry name" value="RESPONSE REGULATOR RCP1"/>
    <property type="match status" value="1"/>
</dbReference>
<dbReference type="PANTHER" id="PTHR44520">
    <property type="entry name" value="RESPONSE REGULATOR RCP1-RELATED"/>
    <property type="match status" value="1"/>
</dbReference>
<dbReference type="InterPro" id="IPR011006">
    <property type="entry name" value="CheY-like_superfamily"/>
</dbReference>
<dbReference type="PROSITE" id="PS50110">
    <property type="entry name" value="RESPONSE_REGULATORY"/>
    <property type="match status" value="1"/>
</dbReference>
<dbReference type="SMART" id="SM00448">
    <property type="entry name" value="REC"/>
    <property type="match status" value="1"/>
</dbReference>
<evidence type="ECO:0000256" key="1">
    <source>
        <dbReference type="PROSITE-ProRule" id="PRU00169"/>
    </source>
</evidence>
<dbReference type="Gene3D" id="3.40.50.2300">
    <property type="match status" value="1"/>
</dbReference>
<gene>
    <name evidence="3" type="ORF">EI293_11380</name>
</gene>
<dbReference type="InterPro" id="IPR052893">
    <property type="entry name" value="TCS_response_regulator"/>
</dbReference>
<dbReference type="InterPro" id="IPR001789">
    <property type="entry name" value="Sig_transdc_resp-reg_receiver"/>
</dbReference>
<evidence type="ECO:0000313" key="4">
    <source>
        <dbReference type="Proteomes" id="UP000270291"/>
    </source>
</evidence>
<keyword evidence="1" id="KW-0597">Phosphoprotein</keyword>
<keyword evidence="4" id="KW-1185">Reference proteome</keyword>
<dbReference type="GO" id="GO:0000160">
    <property type="term" value="P:phosphorelay signal transduction system"/>
    <property type="evidence" value="ECO:0007669"/>
    <property type="project" value="InterPro"/>
</dbReference>
<dbReference type="EMBL" id="RWIU01000003">
    <property type="protein sequence ID" value="RSK43488.1"/>
    <property type="molecule type" value="Genomic_DNA"/>
</dbReference>
<dbReference type="SUPFAM" id="SSF52172">
    <property type="entry name" value="CheY-like"/>
    <property type="match status" value="1"/>
</dbReference>
<feature type="modified residue" description="4-aspartylphosphate" evidence="1">
    <location>
        <position position="60"/>
    </location>
</feature>
<sequence>MEKLPHILLVDDDDTTNFLNEHMLRKLNVTDQVQIARDGREALALLTQPPPYMPTLMLLDVSMPGMDGIEFLEAYLRLPQAQQDATVIVMLTTSMDSSDLARIDELPIKGLVSKPLSREKIDTLLQLHFQRQLPGE</sequence>
<accession>A0A428KAF0</accession>
<comment type="caution">
    <text evidence="3">The sequence shown here is derived from an EMBL/GenBank/DDBJ whole genome shotgun (WGS) entry which is preliminary data.</text>
</comment>
<name>A0A428KAF0_9BACT</name>
<dbReference type="RefSeq" id="WP_125437693.1">
    <property type="nucleotide sequence ID" value="NZ_RWIU01000003.1"/>
</dbReference>
<reference evidence="3 4" key="1">
    <citation type="submission" date="2018-12" db="EMBL/GenBank/DDBJ databases">
        <authorList>
            <person name="Feng G."/>
            <person name="Zhu H."/>
        </authorList>
    </citation>
    <scope>NUCLEOTIDE SEQUENCE [LARGE SCALE GENOMIC DNA]</scope>
    <source>
        <strain evidence="3 4">LMG 26000</strain>
    </source>
</reference>
<organism evidence="3 4">
    <name type="scientific">Hymenobacter perfusus</name>
    <dbReference type="NCBI Taxonomy" id="1236770"/>
    <lineage>
        <taxon>Bacteria</taxon>
        <taxon>Pseudomonadati</taxon>
        <taxon>Bacteroidota</taxon>
        <taxon>Cytophagia</taxon>
        <taxon>Cytophagales</taxon>
        <taxon>Hymenobacteraceae</taxon>
        <taxon>Hymenobacter</taxon>
    </lineage>
</organism>
<dbReference type="Pfam" id="PF00072">
    <property type="entry name" value="Response_reg"/>
    <property type="match status" value="1"/>
</dbReference>
<protein>
    <submittedName>
        <fullName evidence="3">Response regulator</fullName>
    </submittedName>
</protein>
<evidence type="ECO:0000259" key="2">
    <source>
        <dbReference type="PROSITE" id="PS50110"/>
    </source>
</evidence>
<dbReference type="Proteomes" id="UP000270291">
    <property type="component" value="Unassembled WGS sequence"/>
</dbReference>
<proteinExistence type="predicted"/>